<feature type="transmembrane region" description="Helical" evidence="8">
    <location>
        <begin position="271"/>
        <end position="293"/>
    </location>
</feature>
<feature type="transmembrane region" description="Helical" evidence="8">
    <location>
        <begin position="208"/>
        <end position="233"/>
    </location>
</feature>
<organism evidence="9 10">
    <name type="scientific">Photobacterium rosenbergii</name>
    <dbReference type="NCBI Taxonomy" id="294936"/>
    <lineage>
        <taxon>Bacteria</taxon>
        <taxon>Pseudomonadati</taxon>
        <taxon>Pseudomonadota</taxon>
        <taxon>Gammaproteobacteria</taxon>
        <taxon>Vibrionales</taxon>
        <taxon>Vibrionaceae</taxon>
        <taxon>Photobacterium</taxon>
    </lineage>
</organism>
<sequence>MNAQQFLVTLPGKSSMDTFIKAMLLLLVVYFCYQILQPFLLPIVWGAIIAIALMPLVKGLMKRFSLSQGKGSMLVTLVALAALLVPTVWFSGAVFSTTQEVATSVTEGTLVIPHPEASVAEIPVVGEPLHKAWSLSATNLESALETYAPQVKAFVSSGLSAVGSLGGSVVQFIISILISGVVMSNAGRCKAMANKVVSRLLGDKGEEYVGLSIATVRSVVQGVIGVAVIQAVLAGLGMGIAGVPATGLWMLAVLILAIIQLPPILVLGPVMAYLFAVETTTVAVLFTVWGILVSASDAVLKPMLMGRGVDIPMLVILLGALGGMMMSGIIGLFVGAVVLGLGYKLLMTWLEQADSTEQEVTQAALPVVATA</sequence>
<feature type="transmembrane region" description="Helical" evidence="8">
    <location>
        <begin position="18"/>
        <end position="36"/>
    </location>
</feature>
<evidence type="ECO:0000256" key="2">
    <source>
        <dbReference type="ARBA" id="ARBA00009773"/>
    </source>
</evidence>
<keyword evidence="6 8" id="KW-1133">Transmembrane helix</keyword>
<dbReference type="PANTHER" id="PTHR21716">
    <property type="entry name" value="TRANSMEMBRANE PROTEIN"/>
    <property type="match status" value="1"/>
</dbReference>
<feature type="transmembrane region" description="Helical" evidence="8">
    <location>
        <begin position="239"/>
        <end position="259"/>
    </location>
</feature>
<name>A0ABU3ZI79_9GAMM</name>
<accession>A0ABU3ZI79</accession>
<protein>
    <submittedName>
        <fullName evidence="9">AI-2E family transporter</fullName>
    </submittedName>
</protein>
<proteinExistence type="inferred from homology"/>
<reference evidence="9 10" key="1">
    <citation type="submission" date="2023-10" db="EMBL/GenBank/DDBJ databases">
        <title>Marine bacteria isolated from horseshoe crab.</title>
        <authorList>
            <person name="Cheng T.H."/>
        </authorList>
    </citation>
    <scope>NUCLEOTIDE SEQUENCE [LARGE SCALE GENOMIC DNA]</scope>
    <source>
        <strain evidence="9 10">HSC6</strain>
    </source>
</reference>
<evidence type="ECO:0000256" key="1">
    <source>
        <dbReference type="ARBA" id="ARBA00004651"/>
    </source>
</evidence>
<evidence type="ECO:0000313" key="10">
    <source>
        <dbReference type="Proteomes" id="UP001186452"/>
    </source>
</evidence>
<dbReference type="EMBL" id="JAWJZI010000004">
    <property type="protein sequence ID" value="MDV5169833.1"/>
    <property type="molecule type" value="Genomic_DNA"/>
</dbReference>
<keyword evidence="5 8" id="KW-0812">Transmembrane</keyword>
<evidence type="ECO:0000256" key="5">
    <source>
        <dbReference type="ARBA" id="ARBA00022692"/>
    </source>
</evidence>
<comment type="similarity">
    <text evidence="2">Belongs to the autoinducer-2 exporter (AI-2E) (TC 2.A.86) family.</text>
</comment>
<dbReference type="Proteomes" id="UP001186452">
    <property type="component" value="Unassembled WGS sequence"/>
</dbReference>
<evidence type="ECO:0000256" key="3">
    <source>
        <dbReference type="ARBA" id="ARBA00022448"/>
    </source>
</evidence>
<evidence type="ECO:0000313" key="9">
    <source>
        <dbReference type="EMBL" id="MDV5169833.1"/>
    </source>
</evidence>
<gene>
    <name evidence="9" type="ORF">R2X38_12595</name>
</gene>
<dbReference type="Pfam" id="PF01594">
    <property type="entry name" value="AI-2E_transport"/>
    <property type="match status" value="1"/>
</dbReference>
<dbReference type="InterPro" id="IPR002549">
    <property type="entry name" value="AI-2E-like"/>
</dbReference>
<comment type="caution">
    <text evidence="9">The sequence shown here is derived from an EMBL/GenBank/DDBJ whole genome shotgun (WGS) entry which is preliminary data.</text>
</comment>
<feature type="transmembrane region" description="Helical" evidence="8">
    <location>
        <begin position="169"/>
        <end position="187"/>
    </location>
</feature>
<comment type="subcellular location">
    <subcellularLocation>
        <location evidence="1">Cell membrane</location>
        <topology evidence="1">Multi-pass membrane protein</topology>
    </subcellularLocation>
</comment>
<keyword evidence="3" id="KW-0813">Transport</keyword>
<keyword evidence="7 8" id="KW-0472">Membrane</keyword>
<feature type="transmembrane region" description="Helical" evidence="8">
    <location>
        <begin position="42"/>
        <end position="61"/>
    </location>
</feature>
<dbReference type="PANTHER" id="PTHR21716:SF67">
    <property type="entry name" value="TRANSPORT PROTEIN YDIK-RELATED"/>
    <property type="match status" value="1"/>
</dbReference>
<evidence type="ECO:0000256" key="6">
    <source>
        <dbReference type="ARBA" id="ARBA00022989"/>
    </source>
</evidence>
<feature type="transmembrane region" description="Helical" evidence="8">
    <location>
        <begin position="313"/>
        <end position="341"/>
    </location>
</feature>
<keyword evidence="10" id="KW-1185">Reference proteome</keyword>
<evidence type="ECO:0000256" key="4">
    <source>
        <dbReference type="ARBA" id="ARBA00022475"/>
    </source>
</evidence>
<evidence type="ECO:0000256" key="7">
    <source>
        <dbReference type="ARBA" id="ARBA00023136"/>
    </source>
</evidence>
<feature type="transmembrane region" description="Helical" evidence="8">
    <location>
        <begin position="73"/>
        <end position="95"/>
    </location>
</feature>
<evidence type="ECO:0000256" key="8">
    <source>
        <dbReference type="SAM" id="Phobius"/>
    </source>
</evidence>
<keyword evidence="4" id="KW-1003">Cell membrane</keyword>